<dbReference type="PANTHER" id="PTHR36927">
    <property type="entry name" value="BLR4337 PROTEIN"/>
    <property type="match status" value="1"/>
</dbReference>
<feature type="transmembrane region" description="Helical" evidence="2">
    <location>
        <begin position="407"/>
        <end position="429"/>
    </location>
</feature>
<gene>
    <name evidence="4" type="ORF">SUNI508_01069</name>
</gene>
<accession>A0ABR2UWN7</accession>
<feature type="domain" description="Acyltransferase 3" evidence="3">
    <location>
        <begin position="14"/>
        <end position="388"/>
    </location>
</feature>
<evidence type="ECO:0000259" key="3">
    <source>
        <dbReference type="Pfam" id="PF01757"/>
    </source>
</evidence>
<protein>
    <submittedName>
        <fullName evidence="4">Acyltransferase 3 domain-containing protein</fullName>
    </submittedName>
</protein>
<evidence type="ECO:0000313" key="4">
    <source>
        <dbReference type="EMBL" id="KAK9419092.1"/>
    </source>
</evidence>
<name>A0ABR2UWN7_9PEZI</name>
<keyword evidence="5" id="KW-1185">Reference proteome</keyword>
<dbReference type="Pfam" id="PF01757">
    <property type="entry name" value="Acyl_transf_3"/>
    <property type="match status" value="1"/>
</dbReference>
<feature type="transmembrane region" description="Helical" evidence="2">
    <location>
        <begin position="55"/>
        <end position="74"/>
    </location>
</feature>
<keyword evidence="2" id="KW-1133">Transmembrane helix</keyword>
<feature type="transmembrane region" description="Helical" evidence="2">
    <location>
        <begin position="367"/>
        <end position="387"/>
    </location>
</feature>
<evidence type="ECO:0000256" key="1">
    <source>
        <dbReference type="SAM" id="MobiDB-lite"/>
    </source>
</evidence>
<feature type="compositionally biased region" description="Basic and acidic residues" evidence="1">
    <location>
        <begin position="292"/>
        <end position="304"/>
    </location>
</feature>
<feature type="transmembrane region" description="Helical" evidence="2">
    <location>
        <begin position="266"/>
        <end position="285"/>
    </location>
</feature>
<proteinExistence type="predicted"/>
<feature type="transmembrane region" description="Helical" evidence="2">
    <location>
        <begin position="95"/>
        <end position="116"/>
    </location>
</feature>
<feature type="transmembrane region" description="Helical" evidence="2">
    <location>
        <begin position="187"/>
        <end position="208"/>
    </location>
</feature>
<comment type="caution">
    <text evidence="4">The sequence shown here is derived from an EMBL/GenBank/DDBJ whole genome shotgun (WGS) entry which is preliminary data.</text>
</comment>
<keyword evidence="2" id="KW-0812">Transmembrane</keyword>
<feature type="region of interest" description="Disordered" evidence="1">
    <location>
        <begin position="292"/>
        <end position="314"/>
    </location>
</feature>
<keyword evidence="4" id="KW-0012">Acyltransferase</keyword>
<keyword evidence="2" id="KW-0472">Membrane</keyword>
<dbReference type="GO" id="GO:0016746">
    <property type="term" value="F:acyltransferase activity"/>
    <property type="evidence" value="ECO:0007669"/>
    <property type="project" value="UniProtKB-KW"/>
</dbReference>
<evidence type="ECO:0000313" key="5">
    <source>
        <dbReference type="Proteomes" id="UP001408356"/>
    </source>
</evidence>
<reference evidence="4 5" key="1">
    <citation type="journal article" date="2024" name="J. Plant Pathol.">
        <title>Sequence and assembly of the genome of Seiridium unicorne, isolate CBS 538.82, causal agent of cypress canker disease.</title>
        <authorList>
            <person name="Scali E."/>
            <person name="Rocca G.D."/>
            <person name="Danti R."/>
            <person name="Garbelotto M."/>
            <person name="Barberini S."/>
            <person name="Baroncelli R."/>
            <person name="Emiliani G."/>
        </authorList>
    </citation>
    <scope>NUCLEOTIDE SEQUENCE [LARGE SCALE GENOMIC DNA]</scope>
    <source>
        <strain evidence="4 5">BM-138-508</strain>
    </source>
</reference>
<dbReference type="InterPro" id="IPR002656">
    <property type="entry name" value="Acyl_transf_3_dom"/>
</dbReference>
<keyword evidence="4" id="KW-0808">Transferase</keyword>
<dbReference type="EMBL" id="JARVKF010000330">
    <property type="protein sequence ID" value="KAK9419092.1"/>
    <property type="molecule type" value="Genomic_DNA"/>
</dbReference>
<sequence length="439" mass="48743">MASPKSVVPGGRKYWLDNLRGVMTTIVILNHTAAAYGGGGTHPHPASFKKTSPVLLPYVAFHYAYGLGQFFWLSGNLTAQSLSKGSWREFVTGKLLRLGLPALLYSVFLEPMQAIALRPHYEGNLRSNLKDYWKAVLDFKGWLTPGAGPVWYTMTLLIFDLCALVMKRCFTLFTKGQAKSTEFLKLAKFYGQLCRWGWLVIAGSRFLISTKFPMGYELPVITVQPYYLPQHIYGYALGYLAYHLGKPRMTSLFEKQSGPLGKLSMAKASAISLALLPIVFLPGWLRARKAAKENEDKKDEDSEKFYSPTEGTGSVQLSGWTPDAALFALWNEFSFNTVAPAFMSLWEHSYNKPGKRKLWSPRYAYAAYLLHPPVSWVVGQGVHNLMLKGGERPAWMDSETWQNLGPIIMTAGVGYLQVAASFGAGLLLIDNVPGAGAIL</sequence>
<feature type="transmembrane region" description="Helical" evidence="2">
    <location>
        <begin position="149"/>
        <end position="166"/>
    </location>
</feature>
<dbReference type="InterPro" id="IPR050623">
    <property type="entry name" value="Glucan_succinyl_AcylTrfase"/>
</dbReference>
<organism evidence="4 5">
    <name type="scientific">Seiridium unicorne</name>
    <dbReference type="NCBI Taxonomy" id="138068"/>
    <lineage>
        <taxon>Eukaryota</taxon>
        <taxon>Fungi</taxon>
        <taxon>Dikarya</taxon>
        <taxon>Ascomycota</taxon>
        <taxon>Pezizomycotina</taxon>
        <taxon>Sordariomycetes</taxon>
        <taxon>Xylariomycetidae</taxon>
        <taxon>Amphisphaeriales</taxon>
        <taxon>Sporocadaceae</taxon>
        <taxon>Seiridium</taxon>
    </lineage>
</organism>
<dbReference type="PANTHER" id="PTHR36927:SF4">
    <property type="entry name" value="BLR5718 PROTEIN"/>
    <property type="match status" value="1"/>
</dbReference>
<dbReference type="Proteomes" id="UP001408356">
    <property type="component" value="Unassembled WGS sequence"/>
</dbReference>
<evidence type="ECO:0000256" key="2">
    <source>
        <dbReference type="SAM" id="Phobius"/>
    </source>
</evidence>